<sequence length="97" mass="10755">MVIDIAPQLLRADQIILPDGSAACLNDYLHGFRQLHLQELRKIIGGGAVIALQVTSAEIPIDRPLGVARYALCLRRGASFRAACRQRRQQHQRQQGA</sequence>
<name>A0A644ZL83_9ZZZZ</name>
<organism evidence="1">
    <name type="scientific">bioreactor metagenome</name>
    <dbReference type="NCBI Taxonomy" id="1076179"/>
    <lineage>
        <taxon>unclassified sequences</taxon>
        <taxon>metagenomes</taxon>
        <taxon>ecological metagenomes</taxon>
    </lineage>
</organism>
<reference evidence="1" key="1">
    <citation type="submission" date="2019-08" db="EMBL/GenBank/DDBJ databases">
        <authorList>
            <person name="Kucharzyk K."/>
            <person name="Murdoch R.W."/>
            <person name="Higgins S."/>
            <person name="Loffler F."/>
        </authorList>
    </citation>
    <scope>NUCLEOTIDE SEQUENCE</scope>
</reference>
<accession>A0A644ZL83</accession>
<comment type="caution">
    <text evidence="1">The sequence shown here is derived from an EMBL/GenBank/DDBJ whole genome shotgun (WGS) entry which is preliminary data.</text>
</comment>
<proteinExistence type="predicted"/>
<protein>
    <submittedName>
        <fullName evidence="1">Uncharacterized protein</fullName>
    </submittedName>
</protein>
<gene>
    <name evidence="1" type="ORF">SDC9_88132</name>
</gene>
<dbReference type="AlphaFoldDB" id="A0A644ZL83"/>
<dbReference type="EMBL" id="VSSQ01009386">
    <property type="protein sequence ID" value="MPM41477.1"/>
    <property type="molecule type" value="Genomic_DNA"/>
</dbReference>
<evidence type="ECO:0000313" key="1">
    <source>
        <dbReference type="EMBL" id="MPM41477.1"/>
    </source>
</evidence>